<evidence type="ECO:0000313" key="5">
    <source>
        <dbReference type="EMBL" id="KAK1293580.1"/>
    </source>
</evidence>
<feature type="signal peptide" evidence="3">
    <location>
        <begin position="1"/>
        <end position="19"/>
    </location>
</feature>
<reference evidence="5" key="1">
    <citation type="journal article" date="2023" name="Nat. Commun.">
        <title>Diploid and tetraploid genomes of Acorus and the evolution of monocots.</title>
        <authorList>
            <person name="Ma L."/>
            <person name="Liu K.W."/>
            <person name="Li Z."/>
            <person name="Hsiao Y.Y."/>
            <person name="Qi Y."/>
            <person name="Fu T."/>
            <person name="Tang G.D."/>
            <person name="Zhang D."/>
            <person name="Sun W.H."/>
            <person name="Liu D.K."/>
            <person name="Li Y."/>
            <person name="Chen G.Z."/>
            <person name="Liu X.D."/>
            <person name="Liao X.Y."/>
            <person name="Jiang Y.T."/>
            <person name="Yu X."/>
            <person name="Hao Y."/>
            <person name="Huang J."/>
            <person name="Zhao X.W."/>
            <person name="Ke S."/>
            <person name="Chen Y.Y."/>
            <person name="Wu W.L."/>
            <person name="Hsu J.L."/>
            <person name="Lin Y.F."/>
            <person name="Huang M.D."/>
            <person name="Li C.Y."/>
            <person name="Huang L."/>
            <person name="Wang Z.W."/>
            <person name="Zhao X."/>
            <person name="Zhong W.Y."/>
            <person name="Peng D.H."/>
            <person name="Ahmad S."/>
            <person name="Lan S."/>
            <person name="Zhang J.S."/>
            <person name="Tsai W.C."/>
            <person name="Van de Peer Y."/>
            <person name="Liu Z.J."/>
        </authorList>
    </citation>
    <scope>NUCLEOTIDE SEQUENCE</scope>
    <source>
        <strain evidence="5">CP</strain>
    </source>
</reference>
<keyword evidence="5" id="KW-0675">Receptor</keyword>
<dbReference type="GO" id="GO:0016020">
    <property type="term" value="C:membrane"/>
    <property type="evidence" value="ECO:0007669"/>
    <property type="project" value="UniProtKB-SubCell"/>
</dbReference>
<sequence>MALQMLLFQFMLLITTAASQSLPGCPSKCGSIDIPYPFGIGEGCFGDENFEITCNETFNPPKPFIGTSNLDFTKISIEDGEMYMTQFVAYDCYYNESGS</sequence>
<name>A0AAV9CXF1_ACOCL</name>
<evidence type="ECO:0000259" key="4">
    <source>
        <dbReference type="Pfam" id="PF13947"/>
    </source>
</evidence>
<keyword evidence="5" id="KW-0808">Transferase</keyword>
<protein>
    <submittedName>
        <fullName evidence="5">Wall-associated receptor kinase-like 10</fullName>
    </submittedName>
</protein>
<comment type="subcellular location">
    <subcellularLocation>
        <location evidence="1">Membrane</location>
        <topology evidence="1">Single-pass membrane protein</topology>
    </subcellularLocation>
</comment>
<keyword evidence="6" id="KW-1185">Reference proteome</keyword>
<feature type="domain" description="Wall-associated receptor kinase galacturonan-binding" evidence="4">
    <location>
        <begin position="25"/>
        <end position="84"/>
    </location>
</feature>
<evidence type="ECO:0000313" key="6">
    <source>
        <dbReference type="Proteomes" id="UP001180020"/>
    </source>
</evidence>
<dbReference type="GO" id="GO:0016301">
    <property type="term" value="F:kinase activity"/>
    <property type="evidence" value="ECO:0007669"/>
    <property type="project" value="UniProtKB-KW"/>
</dbReference>
<feature type="chain" id="PRO_5043675982" evidence="3">
    <location>
        <begin position="20"/>
        <end position="99"/>
    </location>
</feature>
<evidence type="ECO:0000256" key="3">
    <source>
        <dbReference type="SAM" id="SignalP"/>
    </source>
</evidence>
<comment type="caution">
    <text evidence="5">The sequence shown here is derived from an EMBL/GenBank/DDBJ whole genome shotgun (WGS) entry which is preliminary data.</text>
</comment>
<organism evidence="5 6">
    <name type="scientific">Acorus calamus</name>
    <name type="common">Sweet flag</name>
    <dbReference type="NCBI Taxonomy" id="4465"/>
    <lineage>
        <taxon>Eukaryota</taxon>
        <taxon>Viridiplantae</taxon>
        <taxon>Streptophyta</taxon>
        <taxon>Embryophyta</taxon>
        <taxon>Tracheophyta</taxon>
        <taxon>Spermatophyta</taxon>
        <taxon>Magnoliopsida</taxon>
        <taxon>Liliopsida</taxon>
        <taxon>Acoraceae</taxon>
        <taxon>Acorus</taxon>
    </lineage>
</organism>
<dbReference type="InterPro" id="IPR025287">
    <property type="entry name" value="WAK_GUB"/>
</dbReference>
<evidence type="ECO:0000256" key="2">
    <source>
        <dbReference type="ARBA" id="ARBA00022729"/>
    </source>
</evidence>
<dbReference type="PANTHER" id="PTHR33491">
    <property type="entry name" value="OSJNBA0016N04.9 PROTEIN"/>
    <property type="match status" value="1"/>
</dbReference>
<gene>
    <name evidence="5" type="primary">WAKL10</name>
    <name evidence="5" type="ORF">QJS10_CPB17g02315</name>
</gene>
<proteinExistence type="predicted"/>
<keyword evidence="2 3" id="KW-0732">Signal</keyword>
<dbReference type="Pfam" id="PF13947">
    <property type="entry name" value="GUB_WAK_bind"/>
    <property type="match status" value="1"/>
</dbReference>
<keyword evidence="5" id="KW-0418">Kinase</keyword>
<dbReference type="AlphaFoldDB" id="A0AAV9CXF1"/>
<dbReference type="EMBL" id="JAUJYO010000017">
    <property type="protein sequence ID" value="KAK1293580.1"/>
    <property type="molecule type" value="Genomic_DNA"/>
</dbReference>
<reference evidence="5" key="2">
    <citation type="submission" date="2023-06" db="EMBL/GenBank/DDBJ databases">
        <authorList>
            <person name="Ma L."/>
            <person name="Liu K.-W."/>
            <person name="Li Z."/>
            <person name="Hsiao Y.-Y."/>
            <person name="Qi Y."/>
            <person name="Fu T."/>
            <person name="Tang G."/>
            <person name="Zhang D."/>
            <person name="Sun W.-H."/>
            <person name="Liu D.-K."/>
            <person name="Li Y."/>
            <person name="Chen G.-Z."/>
            <person name="Liu X.-D."/>
            <person name="Liao X.-Y."/>
            <person name="Jiang Y.-T."/>
            <person name="Yu X."/>
            <person name="Hao Y."/>
            <person name="Huang J."/>
            <person name="Zhao X.-W."/>
            <person name="Ke S."/>
            <person name="Chen Y.-Y."/>
            <person name="Wu W.-L."/>
            <person name="Hsu J.-L."/>
            <person name="Lin Y.-F."/>
            <person name="Huang M.-D."/>
            <person name="Li C.-Y."/>
            <person name="Huang L."/>
            <person name="Wang Z.-W."/>
            <person name="Zhao X."/>
            <person name="Zhong W.-Y."/>
            <person name="Peng D.-H."/>
            <person name="Ahmad S."/>
            <person name="Lan S."/>
            <person name="Zhang J.-S."/>
            <person name="Tsai W.-C."/>
            <person name="Van De Peer Y."/>
            <person name="Liu Z.-J."/>
        </authorList>
    </citation>
    <scope>NUCLEOTIDE SEQUENCE</scope>
    <source>
        <strain evidence="5">CP</strain>
        <tissue evidence="5">Leaves</tissue>
    </source>
</reference>
<dbReference type="GO" id="GO:0030247">
    <property type="term" value="F:polysaccharide binding"/>
    <property type="evidence" value="ECO:0007669"/>
    <property type="project" value="InterPro"/>
</dbReference>
<dbReference type="Proteomes" id="UP001180020">
    <property type="component" value="Unassembled WGS sequence"/>
</dbReference>
<accession>A0AAV9CXF1</accession>
<evidence type="ECO:0000256" key="1">
    <source>
        <dbReference type="ARBA" id="ARBA00004167"/>
    </source>
</evidence>